<dbReference type="Gene3D" id="1.10.287.950">
    <property type="entry name" value="Methyl-accepting chemotaxis protein"/>
    <property type="match status" value="1"/>
</dbReference>
<dbReference type="EMBL" id="PYGI01000026">
    <property type="protein sequence ID" value="PSL10533.1"/>
    <property type="molecule type" value="Genomic_DNA"/>
</dbReference>
<evidence type="ECO:0000313" key="6">
    <source>
        <dbReference type="EMBL" id="PSL10533.1"/>
    </source>
</evidence>
<feature type="transmembrane region" description="Helical" evidence="4">
    <location>
        <begin position="28"/>
        <end position="48"/>
    </location>
</feature>
<evidence type="ECO:0000256" key="4">
    <source>
        <dbReference type="SAM" id="Phobius"/>
    </source>
</evidence>
<dbReference type="OrthoDB" id="7024925at2"/>
<keyword evidence="4" id="KW-0812">Transmembrane</keyword>
<evidence type="ECO:0000256" key="1">
    <source>
        <dbReference type="ARBA" id="ARBA00004370"/>
    </source>
</evidence>
<accession>A0A2P8EM23</accession>
<evidence type="ECO:0000313" key="7">
    <source>
        <dbReference type="Proteomes" id="UP000242133"/>
    </source>
</evidence>
<organism evidence="6 7">
    <name type="scientific">Marinobacterium halophilum</name>
    <dbReference type="NCBI Taxonomy" id="267374"/>
    <lineage>
        <taxon>Bacteria</taxon>
        <taxon>Pseudomonadati</taxon>
        <taxon>Pseudomonadota</taxon>
        <taxon>Gammaproteobacteria</taxon>
        <taxon>Oceanospirillales</taxon>
        <taxon>Oceanospirillaceae</taxon>
        <taxon>Marinobacterium</taxon>
    </lineage>
</organism>
<dbReference type="GO" id="GO:0007165">
    <property type="term" value="P:signal transduction"/>
    <property type="evidence" value="ECO:0007669"/>
    <property type="project" value="UniProtKB-KW"/>
</dbReference>
<protein>
    <submittedName>
        <fullName evidence="6">Methyl-accepting chemotaxis protein</fullName>
    </submittedName>
</protein>
<keyword evidence="7" id="KW-1185">Reference proteome</keyword>
<comment type="caution">
    <text evidence="6">The sequence shown here is derived from an EMBL/GenBank/DDBJ whole genome shotgun (WGS) entry which is preliminary data.</text>
</comment>
<reference evidence="6 7" key="1">
    <citation type="submission" date="2018-03" db="EMBL/GenBank/DDBJ databases">
        <title>Genomic Encyclopedia of Archaeal and Bacterial Type Strains, Phase II (KMG-II): from individual species to whole genera.</title>
        <authorList>
            <person name="Goeker M."/>
        </authorList>
    </citation>
    <scope>NUCLEOTIDE SEQUENCE [LARGE SCALE GENOMIC DNA]</scope>
    <source>
        <strain evidence="6 7">DSM 17586</strain>
    </source>
</reference>
<dbReference type="GO" id="GO:0016020">
    <property type="term" value="C:membrane"/>
    <property type="evidence" value="ECO:0007669"/>
    <property type="project" value="UniProtKB-SubCell"/>
</dbReference>
<keyword evidence="2 3" id="KW-0807">Transducer</keyword>
<dbReference type="PROSITE" id="PS50111">
    <property type="entry name" value="CHEMOTAXIS_TRANSDUC_2"/>
    <property type="match status" value="1"/>
</dbReference>
<evidence type="ECO:0000256" key="2">
    <source>
        <dbReference type="ARBA" id="ARBA00023224"/>
    </source>
</evidence>
<dbReference type="SUPFAM" id="SSF58104">
    <property type="entry name" value="Methyl-accepting chemotaxis protein (MCP) signaling domain"/>
    <property type="match status" value="1"/>
</dbReference>
<feature type="domain" description="Methyl-accepting transducer" evidence="5">
    <location>
        <begin position="406"/>
        <end position="642"/>
    </location>
</feature>
<feature type="transmembrane region" description="Helical" evidence="4">
    <location>
        <begin position="326"/>
        <end position="347"/>
    </location>
</feature>
<dbReference type="Proteomes" id="UP000242133">
    <property type="component" value="Unassembled WGS sequence"/>
</dbReference>
<dbReference type="RefSeq" id="WP_106593098.1">
    <property type="nucleotide sequence ID" value="NZ_PYGI01000026.1"/>
</dbReference>
<keyword evidence="4" id="KW-0472">Membrane</keyword>
<dbReference type="InterPro" id="IPR004089">
    <property type="entry name" value="MCPsignal_dom"/>
</dbReference>
<dbReference type="PANTHER" id="PTHR32089">
    <property type="entry name" value="METHYL-ACCEPTING CHEMOTAXIS PROTEIN MCPB"/>
    <property type="match status" value="1"/>
</dbReference>
<gene>
    <name evidence="6" type="ORF">CLV44_12648</name>
</gene>
<evidence type="ECO:0000256" key="3">
    <source>
        <dbReference type="PROSITE-ProRule" id="PRU00284"/>
    </source>
</evidence>
<comment type="subcellular location">
    <subcellularLocation>
        <location evidence="1">Membrane</location>
    </subcellularLocation>
</comment>
<dbReference type="GO" id="GO:0006935">
    <property type="term" value="P:chemotaxis"/>
    <property type="evidence" value="ECO:0007669"/>
    <property type="project" value="UniProtKB-ARBA"/>
</dbReference>
<dbReference type="Pfam" id="PF00015">
    <property type="entry name" value="MCPsignal"/>
    <property type="match status" value="1"/>
</dbReference>
<sequence>MSQKINILSPKDNIPSEYLMKISTLARLSSLTLLAMLSALTLSVIWSLTRLDAAFTNNIQYHEYTLQIQKHIEQPANRYMNSGDTTELTTIEQGIEQALAQNTANHWLDADISQEIDGALSSIRTEVIPQLRSAGKLTDPQALLVNNERELAYSLKGLAEYAAQGSQRTERPGYLSLSTRYFEHTADLLAALHHLTLLRQHYFTQLDNDTRASIEQHLKQMKVSADQLQSLQLLGIYKASETDPMAELMGWDTEQSQVELGDEARAQIHDLINRYPKELDNAGKFSQLKLQGHATASRHILILKEKLDRIEQILNNSYQTILDNTYWILGVSVILILLTGALMGVLLHRLATLISTSCRYISQLAAGDLSATIYFDSHFHEANSLDTALNQLQSYFNQLINEISQQTGLLNALQLRATQSSMRLENVVQQQQQQTAESAEQMQQLTRSYQDIALSANKTSEATQHVQQQMQQGRKLMLDTSEYARQLNDETERTESSIEQVRLDAVAIREVLNVIHGFAEQTNLLALNAAIEAARAGSAGRGFAVVADEVRNLANNTAQSAEQIQALINKLDNASHTASTCVNQQKKLVKTTVKAVEDTRVSMHEMEQAVCDISDMNAMIAATTEQQSQTTTQIQIAIDLSASLAGNSASEANGNRQLADEIATLSRILQEVTSRFH</sequence>
<proteinExistence type="predicted"/>
<dbReference type="AlphaFoldDB" id="A0A2P8EM23"/>
<evidence type="ECO:0000259" key="5">
    <source>
        <dbReference type="PROSITE" id="PS50111"/>
    </source>
</evidence>
<keyword evidence="4" id="KW-1133">Transmembrane helix</keyword>
<dbReference type="PANTHER" id="PTHR32089:SF112">
    <property type="entry name" value="LYSOZYME-LIKE PROTEIN-RELATED"/>
    <property type="match status" value="1"/>
</dbReference>
<dbReference type="SMART" id="SM00283">
    <property type="entry name" value="MA"/>
    <property type="match status" value="1"/>
</dbReference>
<name>A0A2P8EM23_9GAMM</name>